<dbReference type="eggNOG" id="COG0641">
    <property type="taxonomic scope" value="Bacteria"/>
</dbReference>
<evidence type="ECO:0000256" key="1">
    <source>
        <dbReference type="ARBA" id="ARBA00001966"/>
    </source>
</evidence>
<evidence type="ECO:0000256" key="2">
    <source>
        <dbReference type="ARBA" id="ARBA00022691"/>
    </source>
</evidence>
<feature type="domain" description="Radical SAM core" evidence="7">
    <location>
        <begin position="91"/>
        <end position="224"/>
    </location>
</feature>
<evidence type="ECO:0000256" key="6">
    <source>
        <dbReference type="SAM" id="MobiDB-lite"/>
    </source>
</evidence>
<dbReference type="GO" id="GO:0016491">
    <property type="term" value="F:oxidoreductase activity"/>
    <property type="evidence" value="ECO:0007669"/>
    <property type="project" value="InterPro"/>
</dbReference>
<dbReference type="InterPro" id="IPR023867">
    <property type="entry name" value="Sulphatase_maturase_rSAM"/>
</dbReference>
<dbReference type="RefSeq" id="WP_011472487.1">
    <property type="nucleotide sequence ID" value="NC_007925.1"/>
</dbReference>
<dbReference type="GO" id="GO:0046872">
    <property type="term" value="F:metal ion binding"/>
    <property type="evidence" value="ECO:0007669"/>
    <property type="project" value="UniProtKB-KW"/>
</dbReference>
<name>Q216V0_RHOPB</name>
<organism evidence="8">
    <name type="scientific">Rhodopseudomonas palustris (strain BisB18)</name>
    <dbReference type="NCBI Taxonomy" id="316056"/>
    <lineage>
        <taxon>Bacteria</taxon>
        <taxon>Pseudomonadati</taxon>
        <taxon>Pseudomonadota</taxon>
        <taxon>Alphaproteobacteria</taxon>
        <taxon>Hyphomicrobiales</taxon>
        <taxon>Nitrobacteraceae</taxon>
        <taxon>Rhodopseudomonas</taxon>
    </lineage>
</organism>
<keyword evidence="4" id="KW-0408">Iron</keyword>
<dbReference type="Gene3D" id="3.20.20.70">
    <property type="entry name" value="Aldolase class I"/>
    <property type="match status" value="1"/>
</dbReference>
<evidence type="ECO:0000259" key="7">
    <source>
        <dbReference type="Pfam" id="PF04055"/>
    </source>
</evidence>
<gene>
    <name evidence="8" type="ordered locus">RPC_2031</name>
</gene>
<dbReference type="CDD" id="cd01335">
    <property type="entry name" value="Radical_SAM"/>
    <property type="match status" value="1"/>
</dbReference>
<dbReference type="SFLD" id="SFLDS00029">
    <property type="entry name" value="Radical_SAM"/>
    <property type="match status" value="1"/>
</dbReference>
<dbReference type="SUPFAM" id="SSF102114">
    <property type="entry name" value="Radical SAM enzymes"/>
    <property type="match status" value="1"/>
</dbReference>
<evidence type="ECO:0000256" key="4">
    <source>
        <dbReference type="ARBA" id="ARBA00023004"/>
    </source>
</evidence>
<keyword evidence="5" id="KW-0411">Iron-sulfur</keyword>
<evidence type="ECO:0000313" key="8">
    <source>
        <dbReference type="EMBL" id="ABD87586.1"/>
    </source>
</evidence>
<keyword evidence="3" id="KW-0479">Metal-binding</keyword>
<evidence type="ECO:0000256" key="3">
    <source>
        <dbReference type="ARBA" id="ARBA00022723"/>
    </source>
</evidence>
<protein>
    <submittedName>
        <fullName evidence="8">Radical SAM</fullName>
    </submittedName>
</protein>
<sequence>MSSESDEASPIIHIVPLGDPRRAAAIHPGSGAWVLIEDADMPGLGLRGDTVNPVELAPTHPLYAGVLDATLGYRSAALQRCEPKLDTLILKVTNRCNEACRHCYDAGGRAEMDAAIDTLFDATDEALVLCGPTLNLLFHGGEPFLRIDVLDRVAAHARDQAAGLGKQVGVFVQTNASILNDRIIGILQKHHFGVGVSLDGWAELHDQMRVMADGTGTYRLFERSYRRYAHYLTAHAGIMTTVMACNVGALPEIVRHVRDLGFRTWDATLFDLSGKGALYPQLAVGGEAYSAALEPILDLIEAGECDEIAIKPVLRRLDNLLSPRRDDMCLPGNGPCGAGGRLLSLSAENIVHGCDIIDRASLRLGVFPATTFGAALASPQAAIMRSRPSRLAACHRCTWFGLCGGTCLARGSLNAPDSTECLVSKRINHSLLRRIARSDRLLDWYERYPPDRRRASIISETANRAAASHPVNTAQRPRSVS</sequence>
<dbReference type="InterPro" id="IPR058240">
    <property type="entry name" value="rSAM_sf"/>
</dbReference>
<keyword evidence="2" id="KW-0949">S-adenosyl-L-methionine</keyword>
<comment type="cofactor">
    <cofactor evidence="1">
        <name>[4Fe-4S] cluster</name>
        <dbReference type="ChEBI" id="CHEBI:49883"/>
    </cofactor>
</comment>
<dbReference type="GO" id="GO:0051536">
    <property type="term" value="F:iron-sulfur cluster binding"/>
    <property type="evidence" value="ECO:0007669"/>
    <property type="project" value="UniProtKB-KW"/>
</dbReference>
<dbReference type="STRING" id="316056.RPC_2031"/>
<dbReference type="SFLD" id="SFLDG01384">
    <property type="entry name" value="thioether_bond_formation_requi"/>
    <property type="match status" value="1"/>
</dbReference>
<dbReference type="AlphaFoldDB" id="Q216V0"/>
<evidence type="ECO:0000256" key="5">
    <source>
        <dbReference type="ARBA" id="ARBA00023014"/>
    </source>
</evidence>
<feature type="compositionally biased region" description="Polar residues" evidence="6">
    <location>
        <begin position="470"/>
        <end position="481"/>
    </location>
</feature>
<dbReference type="InterPro" id="IPR013785">
    <property type="entry name" value="Aldolase_TIM"/>
</dbReference>
<proteinExistence type="predicted"/>
<dbReference type="SFLD" id="SFLDG01386">
    <property type="entry name" value="main_SPASM_domain-containing"/>
    <property type="match status" value="1"/>
</dbReference>
<dbReference type="PANTHER" id="PTHR43273:SF8">
    <property type="entry name" value="RADICAL SAM DOMAIN PROTEIN"/>
    <property type="match status" value="1"/>
</dbReference>
<dbReference type="InterPro" id="IPR007197">
    <property type="entry name" value="rSAM"/>
</dbReference>
<feature type="region of interest" description="Disordered" evidence="6">
    <location>
        <begin position="460"/>
        <end position="481"/>
    </location>
</feature>
<dbReference type="SFLD" id="SFLDG01067">
    <property type="entry name" value="SPASM/twitch_domain_containing"/>
    <property type="match status" value="1"/>
</dbReference>
<dbReference type="KEGG" id="rpc:RPC_2031"/>
<accession>Q216V0</accession>
<reference evidence="8" key="1">
    <citation type="submission" date="2006-03" db="EMBL/GenBank/DDBJ databases">
        <title>Complete sequence of Rhodopseudomonas palustris BisB18.</title>
        <authorList>
            <consortium name="US DOE Joint Genome Institute"/>
            <person name="Copeland A."/>
            <person name="Lucas S."/>
            <person name="Lapidus A."/>
            <person name="Barry K."/>
            <person name="Detter J.C."/>
            <person name="Glavina del Rio T."/>
            <person name="Hammon N."/>
            <person name="Israni S."/>
            <person name="Dalin E."/>
            <person name="Tice H."/>
            <person name="Pitluck S."/>
            <person name="Chain P."/>
            <person name="Malfatti S."/>
            <person name="Shin M."/>
            <person name="Vergez L."/>
            <person name="Schmutz J."/>
            <person name="Larimer F."/>
            <person name="Land M."/>
            <person name="Hauser L."/>
            <person name="Pelletier D.A."/>
            <person name="Kyrpides N."/>
            <person name="Anderson I."/>
            <person name="Oda Y."/>
            <person name="Harwood C.S."/>
            <person name="Richardson P."/>
        </authorList>
    </citation>
    <scope>NUCLEOTIDE SEQUENCE [LARGE SCALE GENOMIC DNA]</scope>
    <source>
        <strain evidence="8">BisB18</strain>
    </source>
</reference>
<dbReference type="OrthoDB" id="9782387at2"/>
<dbReference type="Pfam" id="PF04055">
    <property type="entry name" value="Radical_SAM"/>
    <property type="match status" value="1"/>
</dbReference>
<dbReference type="HOGENOM" id="CLU_599834_0_0_5"/>
<dbReference type="PANTHER" id="PTHR43273">
    <property type="entry name" value="ANAEROBIC SULFATASE-MATURATING ENZYME HOMOLOG ASLB-RELATED"/>
    <property type="match status" value="1"/>
</dbReference>
<dbReference type="EMBL" id="CP000301">
    <property type="protein sequence ID" value="ABD87586.1"/>
    <property type="molecule type" value="Genomic_DNA"/>
</dbReference>